<dbReference type="SUPFAM" id="SSF53383">
    <property type="entry name" value="PLP-dependent transferases"/>
    <property type="match status" value="1"/>
</dbReference>
<evidence type="ECO:0000313" key="2">
    <source>
        <dbReference type="EMBL" id="VAV98176.1"/>
    </source>
</evidence>
<gene>
    <name evidence="2" type="ORF">MNBD_ALPHA06-870</name>
</gene>
<organism evidence="2">
    <name type="scientific">hydrothermal vent metagenome</name>
    <dbReference type="NCBI Taxonomy" id="652676"/>
    <lineage>
        <taxon>unclassified sequences</taxon>
        <taxon>metagenomes</taxon>
        <taxon>ecological metagenomes</taxon>
    </lineage>
</organism>
<dbReference type="AlphaFoldDB" id="A0A3B0SB55"/>
<dbReference type="PANTHER" id="PTHR43092:SF6">
    <property type="entry name" value="BLR1280 PROTEIN"/>
    <property type="match status" value="1"/>
</dbReference>
<accession>A0A3B0SB55</accession>
<proteinExistence type="predicted"/>
<dbReference type="EC" id="2.8.1.7" evidence="2"/>
<evidence type="ECO:0000256" key="1">
    <source>
        <dbReference type="ARBA" id="ARBA00022898"/>
    </source>
</evidence>
<dbReference type="InterPro" id="IPR015422">
    <property type="entry name" value="PyrdxlP-dep_Trfase_small"/>
</dbReference>
<feature type="non-terminal residue" evidence="2">
    <location>
        <position position="128"/>
    </location>
</feature>
<sequence length="128" mass="14008">MVDENQMKMSRRTVMAGTAALGLSATGSQAAMPTASNASDETFWRQIASDFDVTPDVTNLENGYWGVMARPVQEKAFENTRLVNSQNSFYARRAYKDDYQKILADVAAHIGAAPDEIVLTRGATEALQ</sequence>
<dbReference type="PROSITE" id="PS51318">
    <property type="entry name" value="TAT"/>
    <property type="match status" value="1"/>
</dbReference>
<protein>
    <submittedName>
        <fullName evidence="2">Cysteine desulfurase</fullName>
        <ecNumber evidence="2">2.8.1.7</ecNumber>
    </submittedName>
</protein>
<dbReference type="Gene3D" id="3.90.1150.10">
    <property type="entry name" value="Aspartate Aminotransferase, domain 1"/>
    <property type="match status" value="1"/>
</dbReference>
<dbReference type="InterPro" id="IPR015421">
    <property type="entry name" value="PyrdxlP-dep_Trfase_major"/>
</dbReference>
<dbReference type="InterPro" id="IPR015424">
    <property type="entry name" value="PyrdxlP-dep_Trfase"/>
</dbReference>
<name>A0A3B0SB55_9ZZZZ</name>
<keyword evidence="2" id="KW-0808">Transferase</keyword>
<dbReference type="GO" id="GO:0031071">
    <property type="term" value="F:cysteine desulfurase activity"/>
    <property type="evidence" value="ECO:0007669"/>
    <property type="project" value="UniProtKB-EC"/>
</dbReference>
<dbReference type="EMBL" id="UOEE01000258">
    <property type="protein sequence ID" value="VAV98176.1"/>
    <property type="molecule type" value="Genomic_DNA"/>
</dbReference>
<dbReference type="Gene3D" id="3.40.640.10">
    <property type="entry name" value="Type I PLP-dependent aspartate aminotransferase-like (Major domain)"/>
    <property type="match status" value="1"/>
</dbReference>
<reference evidence="2" key="1">
    <citation type="submission" date="2018-06" db="EMBL/GenBank/DDBJ databases">
        <authorList>
            <person name="Zhirakovskaya E."/>
        </authorList>
    </citation>
    <scope>NUCLEOTIDE SEQUENCE</scope>
</reference>
<dbReference type="PANTHER" id="PTHR43092">
    <property type="entry name" value="L-CYSTEINE DESULFHYDRASE"/>
    <property type="match status" value="1"/>
</dbReference>
<keyword evidence="1" id="KW-0663">Pyridoxal phosphate</keyword>
<dbReference type="InterPro" id="IPR006311">
    <property type="entry name" value="TAT_signal"/>
</dbReference>